<gene>
    <name evidence="3" type="ORF">BGZ97_003600</name>
</gene>
<feature type="region of interest" description="Disordered" evidence="1">
    <location>
        <begin position="528"/>
        <end position="563"/>
    </location>
</feature>
<name>A0A9P6UT74_9FUNG</name>
<reference evidence="3" key="1">
    <citation type="journal article" date="2020" name="Fungal Divers.">
        <title>Resolving the Mortierellaceae phylogeny through synthesis of multi-gene phylogenetics and phylogenomics.</title>
        <authorList>
            <person name="Vandepol N."/>
            <person name="Liber J."/>
            <person name="Desiro A."/>
            <person name="Na H."/>
            <person name="Kennedy M."/>
            <person name="Barry K."/>
            <person name="Grigoriev I.V."/>
            <person name="Miller A.N."/>
            <person name="O'Donnell K."/>
            <person name="Stajich J.E."/>
            <person name="Bonito G."/>
        </authorList>
    </citation>
    <scope>NUCLEOTIDE SEQUENCE</scope>
    <source>
        <strain evidence="3">NVP60</strain>
    </source>
</reference>
<keyword evidence="2" id="KW-0472">Membrane</keyword>
<evidence type="ECO:0000256" key="2">
    <source>
        <dbReference type="SAM" id="Phobius"/>
    </source>
</evidence>
<feature type="transmembrane region" description="Helical" evidence="2">
    <location>
        <begin position="425"/>
        <end position="445"/>
    </location>
</feature>
<comment type="caution">
    <text evidence="3">The sequence shown here is derived from an EMBL/GenBank/DDBJ whole genome shotgun (WGS) entry which is preliminary data.</text>
</comment>
<sequence length="563" mass="63101">MPEYNSTLSLDCIAADPTSTTLYGITSGWNWDSNKESFFLVKSIPNPDHVSLTMWSMVSEIESGPFSYWSPPFGSVDCTVSSKGVFTAFFRNVSYLTPGLSSIPVGVQYDPATQKWTSIRTLPYYGWISDLLMHTSFYVNNNGVETLIHLLTDEGGSVIRIGVLNQAENFLQVAGVWRLDWKSKEYNSLDKFETIRLSWSSWIYSFQNLGAFRNLRAQDDKKMIYADGHLYMMYYNSISNVTIDSFPFTNPTAPPPTARQVFKGPENFRSKYFFTGTRGNTTFLGGLGNYKKTNLTEEYSSFTMDLADGVPQTPIVHTSPFYNRTFDEIDAKEGFNRSTGTVAIHDNFVSVGGNLPGQNPFVVGLASQGIFEFSIVGKNGTTDLGMVTVKTPGLYSGAFHRAQNLIDYVRDRDLRDRQANTESKLTTWEIIGIVVACIVGLFITIKLNGRRKATNRAAAEAQQQEQQQQRQERRRRQQEQFGDIELNVRGTNAVIRATDPAVIAYEEQIANQYLTRDSPPDFVAALDESNSPPVYEGDGVQLPEYSRHHRPDVVTSPSSSVQS</sequence>
<proteinExistence type="predicted"/>
<dbReference type="Proteomes" id="UP000823405">
    <property type="component" value="Unassembled WGS sequence"/>
</dbReference>
<keyword evidence="2" id="KW-0812">Transmembrane</keyword>
<dbReference type="AlphaFoldDB" id="A0A9P6UT74"/>
<dbReference type="EMBL" id="JAAAIN010000186">
    <property type="protein sequence ID" value="KAG0318558.1"/>
    <property type="molecule type" value="Genomic_DNA"/>
</dbReference>
<dbReference type="OrthoDB" id="2431640at2759"/>
<evidence type="ECO:0000313" key="3">
    <source>
        <dbReference type="EMBL" id="KAG0318558.1"/>
    </source>
</evidence>
<evidence type="ECO:0000313" key="4">
    <source>
        <dbReference type="Proteomes" id="UP000823405"/>
    </source>
</evidence>
<organism evidence="3 4">
    <name type="scientific">Linnemannia gamsii</name>
    <dbReference type="NCBI Taxonomy" id="64522"/>
    <lineage>
        <taxon>Eukaryota</taxon>
        <taxon>Fungi</taxon>
        <taxon>Fungi incertae sedis</taxon>
        <taxon>Mucoromycota</taxon>
        <taxon>Mortierellomycotina</taxon>
        <taxon>Mortierellomycetes</taxon>
        <taxon>Mortierellales</taxon>
        <taxon>Mortierellaceae</taxon>
        <taxon>Linnemannia</taxon>
    </lineage>
</organism>
<evidence type="ECO:0000256" key="1">
    <source>
        <dbReference type="SAM" id="MobiDB-lite"/>
    </source>
</evidence>
<keyword evidence="4" id="KW-1185">Reference proteome</keyword>
<feature type="region of interest" description="Disordered" evidence="1">
    <location>
        <begin position="463"/>
        <end position="483"/>
    </location>
</feature>
<keyword evidence="2" id="KW-1133">Transmembrane helix</keyword>
<accession>A0A9P6UT74</accession>
<protein>
    <submittedName>
        <fullName evidence="3">Uncharacterized protein</fullName>
    </submittedName>
</protein>